<keyword evidence="4" id="KW-1185">Reference proteome</keyword>
<evidence type="ECO:0000313" key="3">
    <source>
        <dbReference type="EMBL" id="OBR94972.1"/>
    </source>
</evidence>
<dbReference type="AlphaFoldDB" id="A0A1A6AY39"/>
<gene>
    <name evidence="3" type="ORF">CLRAG_13100</name>
</gene>
<comment type="caution">
    <text evidence="3">The sequence shown here is derived from an EMBL/GenBank/DDBJ whole genome shotgun (WGS) entry which is preliminary data.</text>
</comment>
<feature type="compositionally biased region" description="Polar residues" evidence="1">
    <location>
        <begin position="515"/>
        <end position="524"/>
    </location>
</feature>
<dbReference type="PATRIC" id="fig|1353534.3.peg.1330"/>
<evidence type="ECO:0000256" key="1">
    <source>
        <dbReference type="SAM" id="MobiDB-lite"/>
    </source>
</evidence>
<protein>
    <submittedName>
        <fullName evidence="3">Flagellar hook-length control protein FliK</fullName>
    </submittedName>
</protein>
<sequence>MNVNMLNLMSSMNVQAPKVKSSSLSENNDFASFVKSSSSDNSSKMDTKDTTYKASNESIDKNNSVSVERNTTKIQSSDSHSKNKNDIDSEQNDDSKIETHLKKAGFTDEEIADIKQKIKEGSIDKNSVLSLLSLLFGNNQDIQSKSNNFLNTVTKELSDEISNILKDENSSGSSKGNYLQFILNQEISKSLSDTSNKDIAANIKDVLNKTVDKKLDFLVDVLNNFDKSGQLTQKLSQKITDNIVSKLSGLVANSTENDISGLKSQIYTELLQKLNPKLADNLNSGKNVSGNNLFQIINQNRQMIENLDTTGSSLQNSSNSESGNENSTGSNSKSTDILNKILGGDGEDTKDSKISKAVNFMTQFNNVKGDNILVNGENVQNLNLNKATFNSDMIKTLRYMDLNNVKQLTVKINPKELGDITINLVMEEGKMKAVLTASNKDAYNLLNSNMQDLSNKLQNNDIKVQSFSLNLYHEDTTFFKNGSNGNQNQDNEKKSKNLAVNSIQDEDAPEENDYYSDSNVNMLA</sequence>
<dbReference type="InterPro" id="IPR038610">
    <property type="entry name" value="FliK-like_C_sf"/>
</dbReference>
<evidence type="ECO:0000259" key="2">
    <source>
        <dbReference type="Pfam" id="PF02120"/>
    </source>
</evidence>
<evidence type="ECO:0000313" key="4">
    <source>
        <dbReference type="Proteomes" id="UP000093954"/>
    </source>
</evidence>
<dbReference type="RefSeq" id="WP_065077633.1">
    <property type="nucleotide sequence ID" value="NZ_LROS01000011.1"/>
</dbReference>
<feature type="compositionally biased region" description="Polar residues" evidence="1">
    <location>
        <begin position="52"/>
        <end position="78"/>
    </location>
</feature>
<keyword evidence="3" id="KW-0969">Cilium</keyword>
<dbReference type="EMBL" id="LROS01000011">
    <property type="protein sequence ID" value="OBR94972.1"/>
    <property type="molecule type" value="Genomic_DNA"/>
</dbReference>
<feature type="region of interest" description="Disordered" evidence="1">
    <location>
        <begin position="310"/>
        <end position="338"/>
    </location>
</feature>
<keyword evidence="3" id="KW-0282">Flagellum</keyword>
<feature type="compositionally biased region" description="Low complexity" evidence="1">
    <location>
        <begin position="310"/>
        <end position="335"/>
    </location>
</feature>
<feature type="domain" description="Flagellar hook-length control protein-like C-terminal" evidence="2">
    <location>
        <begin position="396"/>
        <end position="474"/>
    </location>
</feature>
<dbReference type="Proteomes" id="UP000093954">
    <property type="component" value="Unassembled WGS sequence"/>
</dbReference>
<feature type="region of interest" description="Disordered" evidence="1">
    <location>
        <begin position="503"/>
        <end position="524"/>
    </location>
</feature>
<feature type="region of interest" description="Disordered" evidence="1">
    <location>
        <begin position="33"/>
        <end position="101"/>
    </location>
</feature>
<reference evidence="3 4" key="1">
    <citation type="journal article" date="2012" name="Front. Microbiol.">
        <title>Draft Genome Sequence of the Virulent Strain 01-B526 of the Fish Pathogen Aeromonas salmonicida.</title>
        <authorList>
            <person name="Charette S.J."/>
            <person name="Brochu F."/>
            <person name="Boyle B."/>
            <person name="Filion G."/>
            <person name="Tanaka K.H."/>
            <person name="Derome N."/>
        </authorList>
    </citation>
    <scope>NUCLEOTIDE SEQUENCE [LARGE SCALE GENOMIC DNA]</scope>
    <source>
        <strain evidence="3 4">P11</strain>
    </source>
</reference>
<dbReference type="CDD" id="cd17470">
    <property type="entry name" value="T3SS_Flik_C"/>
    <property type="match status" value="1"/>
</dbReference>
<feature type="compositionally biased region" description="Acidic residues" evidence="1">
    <location>
        <begin position="504"/>
        <end position="514"/>
    </location>
</feature>
<feature type="compositionally biased region" description="Basic and acidic residues" evidence="1">
    <location>
        <begin position="79"/>
        <end position="101"/>
    </location>
</feature>
<accession>A0A1A6AY39</accession>
<name>A0A1A6AY39_9CLOT</name>
<proteinExistence type="predicted"/>
<organism evidence="3 4">
    <name type="scientific">Clostridium ragsdalei P11</name>
    <dbReference type="NCBI Taxonomy" id="1353534"/>
    <lineage>
        <taxon>Bacteria</taxon>
        <taxon>Bacillati</taxon>
        <taxon>Bacillota</taxon>
        <taxon>Clostridia</taxon>
        <taxon>Eubacteriales</taxon>
        <taxon>Clostridiaceae</taxon>
        <taxon>Clostridium</taxon>
    </lineage>
</organism>
<dbReference type="InterPro" id="IPR021136">
    <property type="entry name" value="Flagellar_hook_control-like_C"/>
</dbReference>
<keyword evidence="3" id="KW-0966">Cell projection</keyword>
<dbReference type="Pfam" id="PF02120">
    <property type="entry name" value="Flg_hook"/>
    <property type="match status" value="1"/>
</dbReference>
<dbReference type="Gene3D" id="3.30.750.140">
    <property type="match status" value="1"/>
</dbReference>